<gene>
    <name evidence="1" type="ORF">DASB73_038360</name>
</gene>
<dbReference type="InterPro" id="IPR053039">
    <property type="entry name" value="Polarity_Bud-Selection_Reg"/>
</dbReference>
<sequence>MLYTSNDFEGFPDGLGVVSRDTPIVLLSDTHWYWWYVRIVNTGYEQFVPADIVEFPEERLARKNMTANEIISYVPTEHTTSKTHKRKNVRFSTELYYEGDSNVPELTSDSDSDVSLPSSPIVEEQYSEITPAVRKSTGQHLRIIDVSTSLESLLH</sequence>
<dbReference type="PANTHER" id="PTHR47775:SF1">
    <property type="entry name" value="BUD SITE SELECTION PROTEIN 14"/>
    <property type="match status" value="1"/>
</dbReference>
<keyword evidence="2" id="KW-1185">Reference proteome</keyword>
<protein>
    <recommendedName>
        <fullName evidence="3">SH3 domain-containing protein</fullName>
    </recommendedName>
</protein>
<dbReference type="GO" id="GO:0030950">
    <property type="term" value="P:establishment or maintenance of actin cytoskeleton polarity"/>
    <property type="evidence" value="ECO:0007669"/>
    <property type="project" value="TreeGrafter"/>
</dbReference>
<accession>A0AAV5RQ84</accession>
<evidence type="ECO:0008006" key="3">
    <source>
        <dbReference type="Google" id="ProtNLM"/>
    </source>
</evidence>
<dbReference type="AlphaFoldDB" id="A0AAV5RQ84"/>
<dbReference type="PANTHER" id="PTHR47775">
    <property type="entry name" value="BUD SITE SELECTION PROTEIN 14"/>
    <property type="match status" value="1"/>
</dbReference>
<dbReference type="GO" id="GO:0051286">
    <property type="term" value="C:cell tip"/>
    <property type="evidence" value="ECO:0007669"/>
    <property type="project" value="TreeGrafter"/>
</dbReference>
<evidence type="ECO:0000313" key="1">
    <source>
        <dbReference type="EMBL" id="GMM52873.1"/>
    </source>
</evidence>
<name>A0AAV5RQ84_STABA</name>
<comment type="caution">
    <text evidence="1">The sequence shown here is derived from an EMBL/GenBank/DDBJ whole genome shotgun (WGS) entry which is preliminary data.</text>
</comment>
<dbReference type="GO" id="GO:0015630">
    <property type="term" value="C:microtubule cytoskeleton"/>
    <property type="evidence" value="ECO:0007669"/>
    <property type="project" value="TreeGrafter"/>
</dbReference>
<dbReference type="SUPFAM" id="SSF50044">
    <property type="entry name" value="SH3-domain"/>
    <property type="match status" value="1"/>
</dbReference>
<evidence type="ECO:0000313" key="2">
    <source>
        <dbReference type="Proteomes" id="UP001362899"/>
    </source>
</evidence>
<organism evidence="1 2">
    <name type="scientific">Starmerella bacillaris</name>
    <name type="common">Yeast</name>
    <name type="synonym">Candida zemplinina</name>
    <dbReference type="NCBI Taxonomy" id="1247836"/>
    <lineage>
        <taxon>Eukaryota</taxon>
        <taxon>Fungi</taxon>
        <taxon>Dikarya</taxon>
        <taxon>Ascomycota</taxon>
        <taxon>Saccharomycotina</taxon>
        <taxon>Dipodascomycetes</taxon>
        <taxon>Dipodascales</taxon>
        <taxon>Trichomonascaceae</taxon>
        <taxon>Starmerella</taxon>
    </lineage>
</organism>
<reference evidence="1 2" key="1">
    <citation type="journal article" date="2023" name="Elife">
        <title>Identification of key yeast species and microbe-microbe interactions impacting larval growth of Drosophila in the wild.</title>
        <authorList>
            <person name="Mure A."/>
            <person name="Sugiura Y."/>
            <person name="Maeda R."/>
            <person name="Honda K."/>
            <person name="Sakurai N."/>
            <person name="Takahashi Y."/>
            <person name="Watada M."/>
            <person name="Katoh T."/>
            <person name="Gotoh A."/>
            <person name="Gotoh Y."/>
            <person name="Taniguchi I."/>
            <person name="Nakamura K."/>
            <person name="Hayashi T."/>
            <person name="Katayama T."/>
            <person name="Uemura T."/>
            <person name="Hattori Y."/>
        </authorList>
    </citation>
    <scope>NUCLEOTIDE SEQUENCE [LARGE SCALE GENOMIC DNA]</scope>
    <source>
        <strain evidence="1 2">SB-73</strain>
    </source>
</reference>
<dbReference type="InterPro" id="IPR036028">
    <property type="entry name" value="SH3-like_dom_sf"/>
</dbReference>
<dbReference type="EMBL" id="BTGC01000008">
    <property type="protein sequence ID" value="GMM52873.1"/>
    <property type="molecule type" value="Genomic_DNA"/>
</dbReference>
<dbReference type="GO" id="GO:0008104">
    <property type="term" value="P:intracellular protein localization"/>
    <property type="evidence" value="ECO:0007669"/>
    <property type="project" value="TreeGrafter"/>
</dbReference>
<dbReference type="Proteomes" id="UP001362899">
    <property type="component" value="Unassembled WGS sequence"/>
</dbReference>
<proteinExistence type="predicted"/>